<dbReference type="AlphaFoldDB" id="A0A8H6LZJ8"/>
<dbReference type="GO" id="GO:0043295">
    <property type="term" value="F:glutathione binding"/>
    <property type="evidence" value="ECO:0007669"/>
    <property type="project" value="TreeGrafter"/>
</dbReference>
<evidence type="ECO:0000256" key="1">
    <source>
        <dbReference type="ARBA" id="ARBA00012452"/>
    </source>
</evidence>
<dbReference type="GO" id="GO:0005737">
    <property type="term" value="C:cytoplasm"/>
    <property type="evidence" value="ECO:0007669"/>
    <property type="project" value="TreeGrafter"/>
</dbReference>
<dbReference type="PROSITE" id="PS50404">
    <property type="entry name" value="GST_NTER"/>
    <property type="match status" value="1"/>
</dbReference>
<sequence length="361" mass="40920">MTPAKLSFGYRFFSNILVILQSWLATPYFSSCSRTCQRNFGLDGHNVATQLTRRKRQRRPVREHEASLLVLNKNQGPFEFIGIDCFKGEHRTPEFDLRQPFGQVPCINDDGFILYESRDIARYICEKYPAHGPNFVQEDTNESPLRQAISVEQANFKPHIYKAVLEVFAKCPSRLLLQATRKGEVEYNICRAINGIPPDEKGFAAPIAPLEKTRDIYEVVLAKQNSIARDQLSLADLFHVLFAPIFPGVGSNAMLEAECRQPHSSLSSIMYRLTLPSTLAVIFLVFVVLNPVEALVPPSRSVRSVKVPLNDDQIYTLAAEVEDRSLTERDPGNTYDVRVTRRSFTPSLQDDNIYTYAKEEA</sequence>
<dbReference type="GO" id="GO:0006749">
    <property type="term" value="P:glutathione metabolic process"/>
    <property type="evidence" value="ECO:0007669"/>
    <property type="project" value="TreeGrafter"/>
</dbReference>
<dbReference type="Gene3D" id="1.20.1050.10">
    <property type="match status" value="1"/>
</dbReference>
<dbReference type="PANTHER" id="PTHR43900">
    <property type="entry name" value="GLUTATHIONE S-TRANSFERASE RHO"/>
    <property type="match status" value="1"/>
</dbReference>
<feature type="domain" description="GST N-terminal" evidence="4">
    <location>
        <begin position="65"/>
        <end position="132"/>
    </location>
</feature>
<name>A0A8H6LZJ8_9AGAR</name>
<dbReference type="SUPFAM" id="SSF52833">
    <property type="entry name" value="Thioredoxin-like"/>
    <property type="match status" value="1"/>
</dbReference>
<feature type="signal peptide" evidence="3">
    <location>
        <begin position="1"/>
        <end position="32"/>
    </location>
</feature>
<dbReference type="InterPro" id="IPR004045">
    <property type="entry name" value="Glutathione_S-Trfase_N"/>
</dbReference>
<dbReference type="InterPro" id="IPR036249">
    <property type="entry name" value="Thioredoxin-like_sf"/>
</dbReference>
<evidence type="ECO:0000256" key="2">
    <source>
        <dbReference type="ARBA" id="ARBA00022679"/>
    </source>
</evidence>
<dbReference type="OrthoDB" id="249703at2759"/>
<evidence type="ECO:0000259" key="4">
    <source>
        <dbReference type="PROSITE" id="PS50404"/>
    </source>
</evidence>
<dbReference type="Proteomes" id="UP000521943">
    <property type="component" value="Unassembled WGS sequence"/>
</dbReference>
<dbReference type="PANTHER" id="PTHR43900:SF3">
    <property type="entry name" value="GLUTATHIONE S-TRANSFERASE RHO"/>
    <property type="match status" value="1"/>
</dbReference>
<keyword evidence="6" id="KW-1185">Reference proteome</keyword>
<proteinExistence type="predicted"/>
<feature type="chain" id="PRO_5034742200" description="glutathione transferase" evidence="3">
    <location>
        <begin position="33"/>
        <end position="361"/>
    </location>
</feature>
<protein>
    <recommendedName>
        <fullName evidence="1">glutathione transferase</fullName>
        <ecNumber evidence="1">2.5.1.18</ecNumber>
    </recommendedName>
</protein>
<dbReference type="EMBL" id="JACGCI010000087">
    <property type="protein sequence ID" value="KAF6746841.1"/>
    <property type="molecule type" value="Genomic_DNA"/>
</dbReference>
<reference evidence="5 6" key="1">
    <citation type="submission" date="2020-07" db="EMBL/GenBank/DDBJ databases">
        <title>Comparative genomics of pyrophilous fungi reveals a link between fire events and developmental genes.</title>
        <authorList>
            <consortium name="DOE Joint Genome Institute"/>
            <person name="Steindorff A.S."/>
            <person name="Carver A."/>
            <person name="Calhoun S."/>
            <person name="Stillman K."/>
            <person name="Liu H."/>
            <person name="Lipzen A."/>
            <person name="Pangilinan J."/>
            <person name="Labutti K."/>
            <person name="Bruns T.D."/>
            <person name="Grigoriev I.V."/>
        </authorList>
    </citation>
    <scope>NUCLEOTIDE SEQUENCE [LARGE SCALE GENOMIC DNA]</scope>
    <source>
        <strain evidence="5 6">CBS 144469</strain>
    </source>
</reference>
<evidence type="ECO:0000256" key="3">
    <source>
        <dbReference type="SAM" id="SignalP"/>
    </source>
</evidence>
<dbReference type="Pfam" id="PF13417">
    <property type="entry name" value="GST_N_3"/>
    <property type="match status" value="1"/>
</dbReference>
<evidence type="ECO:0000313" key="5">
    <source>
        <dbReference type="EMBL" id="KAF6746841.1"/>
    </source>
</evidence>
<comment type="caution">
    <text evidence="5">The sequence shown here is derived from an EMBL/GenBank/DDBJ whole genome shotgun (WGS) entry which is preliminary data.</text>
</comment>
<accession>A0A8H6LZJ8</accession>
<dbReference type="GO" id="GO:0004364">
    <property type="term" value="F:glutathione transferase activity"/>
    <property type="evidence" value="ECO:0007669"/>
    <property type="project" value="UniProtKB-EC"/>
</dbReference>
<organism evidence="5 6">
    <name type="scientific">Ephemerocybe angulata</name>
    <dbReference type="NCBI Taxonomy" id="980116"/>
    <lineage>
        <taxon>Eukaryota</taxon>
        <taxon>Fungi</taxon>
        <taxon>Dikarya</taxon>
        <taxon>Basidiomycota</taxon>
        <taxon>Agaricomycotina</taxon>
        <taxon>Agaricomycetes</taxon>
        <taxon>Agaricomycetidae</taxon>
        <taxon>Agaricales</taxon>
        <taxon>Agaricineae</taxon>
        <taxon>Psathyrellaceae</taxon>
        <taxon>Ephemerocybe</taxon>
    </lineage>
</organism>
<dbReference type="EC" id="2.5.1.18" evidence="1"/>
<keyword evidence="2" id="KW-0808">Transferase</keyword>
<evidence type="ECO:0000313" key="6">
    <source>
        <dbReference type="Proteomes" id="UP000521943"/>
    </source>
</evidence>
<gene>
    <name evidence="5" type="ORF">DFP72DRAFT_1175270</name>
</gene>
<keyword evidence="3" id="KW-0732">Signal</keyword>
<dbReference type="Gene3D" id="3.40.30.10">
    <property type="entry name" value="Glutaredoxin"/>
    <property type="match status" value="1"/>
</dbReference>